<protein>
    <submittedName>
        <fullName evidence="1">Uncharacterized protein</fullName>
    </submittedName>
</protein>
<proteinExistence type="predicted"/>
<reference evidence="1" key="1">
    <citation type="submission" date="2014-11" db="EMBL/GenBank/DDBJ databases">
        <authorList>
            <person name="Amaro Gonzalez C."/>
        </authorList>
    </citation>
    <scope>NUCLEOTIDE SEQUENCE</scope>
</reference>
<name>A0A0E9V131_ANGAN</name>
<reference evidence="1" key="2">
    <citation type="journal article" date="2015" name="Fish Shellfish Immunol.">
        <title>Early steps in the European eel (Anguilla anguilla)-Vibrio vulnificus interaction in the gills: Role of the RtxA13 toxin.</title>
        <authorList>
            <person name="Callol A."/>
            <person name="Pajuelo D."/>
            <person name="Ebbesson L."/>
            <person name="Teles M."/>
            <person name="MacKenzie S."/>
            <person name="Amaro C."/>
        </authorList>
    </citation>
    <scope>NUCLEOTIDE SEQUENCE</scope>
</reference>
<evidence type="ECO:0000313" key="1">
    <source>
        <dbReference type="EMBL" id="JAH71814.1"/>
    </source>
</evidence>
<sequence length="71" mass="7342">MLFGLGVLGTASIFTPKAGTAHECKTSSAVTNTRTGDSIGTTIRWSVSSSRNCPGAKSCVGIMYESNPRSS</sequence>
<accession>A0A0E9V131</accession>
<dbReference type="AlphaFoldDB" id="A0A0E9V131"/>
<organism evidence="1">
    <name type="scientific">Anguilla anguilla</name>
    <name type="common">European freshwater eel</name>
    <name type="synonym">Muraena anguilla</name>
    <dbReference type="NCBI Taxonomy" id="7936"/>
    <lineage>
        <taxon>Eukaryota</taxon>
        <taxon>Metazoa</taxon>
        <taxon>Chordata</taxon>
        <taxon>Craniata</taxon>
        <taxon>Vertebrata</taxon>
        <taxon>Euteleostomi</taxon>
        <taxon>Actinopterygii</taxon>
        <taxon>Neopterygii</taxon>
        <taxon>Teleostei</taxon>
        <taxon>Anguilliformes</taxon>
        <taxon>Anguillidae</taxon>
        <taxon>Anguilla</taxon>
    </lineage>
</organism>
<dbReference type="EMBL" id="GBXM01036763">
    <property type="protein sequence ID" value="JAH71814.1"/>
    <property type="molecule type" value="Transcribed_RNA"/>
</dbReference>